<keyword evidence="4" id="KW-0597">Phosphoprotein</keyword>
<dbReference type="InterPro" id="IPR011006">
    <property type="entry name" value="CheY-like_superfamily"/>
</dbReference>
<dbReference type="Gene3D" id="3.40.50.2300">
    <property type="match status" value="1"/>
</dbReference>
<evidence type="ECO:0000259" key="5">
    <source>
        <dbReference type="PROSITE" id="PS50043"/>
    </source>
</evidence>
<protein>
    <submittedName>
        <fullName evidence="7">DNA-binding response regulator, NarL/FixJ family, contains REC and HTH domains</fullName>
    </submittedName>
</protein>
<proteinExistence type="predicted"/>
<feature type="domain" description="Response regulatory" evidence="6">
    <location>
        <begin position="12"/>
        <end position="130"/>
    </location>
</feature>
<dbReference type="PROSITE" id="PS50043">
    <property type="entry name" value="HTH_LUXR_2"/>
    <property type="match status" value="1"/>
</dbReference>
<name>A0A1M6FVI6_9RHOB</name>
<dbReference type="InterPro" id="IPR016032">
    <property type="entry name" value="Sig_transdc_resp-reg_C-effctor"/>
</dbReference>
<keyword evidence="2 7" id="KW-0238">DNA-binding</keyword>
<evidence type="ECO:0000313" key="8">
    <source>
        <dbReference type="Proteomes" id="UP000184040"/>
    </source>
</evidence>
<evidence type="ECO:0000256" key="1">
    <source>
        <dbReference type="ARBA" id="ARBA00023015"/>
    </source>
</evidence>
<keyword evidence="1" id="KW-0805">Transcription regulation</keyword>
<organism evidence="7 8">
    <name type="scientific">Palleronia salina</name>
    <dbReference type="NCBI Taxonomy" id="313368"/>
    <lineage>
        <taxon>Bacteria</taxon>
        <taxon>Pseudomonadati</taxon>
        <taxon>Pseudomonadota</taxon>
        <taxon>Alphaproteobacteria</taxon>
        <taxon>Rhodobacterales</taxon>
        <taxon>Roseobacteraceae</taxon>
        <taxon>Palleronia</taxon>
    </lineage>
</organism>
<evidence type="ECO:0000256" key="3">
    <source>
        <dbReference type="ARBA" id="ARBA00023163"/>
    </source>
</evidence>
<feature type="modified residue" description="4-aspartylphosphate" evidence="4">
    <location>
        <position position="65"/>
    </location>
</feature>
<dbReference type="SMART" id="SM00421">
    <property type="entry name" value="HTH_LUXR"/>
    <property type="match status" value="1"/>
</dbReference>
<dbReference type="RefSeq" id="WP_073128174.1">
    <property type="nucleotide sequence ID" value="NZ_FQZA01000004.1"/>
</dbReference>
<dbReference type="PANTHER" id="PTHR44688">
    <property type="entry name" value="DNA-BINDING TRANSCRIPTIONAL ACTIVATOR DEVR_DOSR"/>
    <property type="match status" value="1"/>
</dbReference>
<evidence type="ECO:0000256" key="2">
    <source>
        <dbReference type="ARBA" id="ARBA00023125"/>
    </source>
</evidence>
<dbReference type="STRING" id="313368.SAMN04488012_10489"/>
<dbReference type="InterPro" id="IPR000792">
    <property type="entry name" value="Tscrpt_reg_LuxR_C"/>
</dbReference>
<gene>
    <name evidence="7" type="ORF">SAMN04488012_10489</name>
</gene>
<evidence type="ECO:0000256" key="4">
    <source>
        <dbReference type="PROSITE-ProRule" id="PRU00169"/>
    </source>
</evidence>
<accession>A0A1M6FVI6</accession>
<dbReference type="PROSITE" id="PS50110">
    <property type="entry name" value="RESPONSE_REGULATORY"/>
    <property type="match status" value="1"/>
</dbReference>
<dbReference type="CDD" id="cd06170">
    <property type="entry name" value="LuxR_C_like"/>
    <property type="match status" value="1"/>
</dbReference>
<dbReference type="InterPro" id="IPR036388">
    <property type="entry name" value="WH-like_DNA-bd_sf"/>
</dbReference>
<keyword evidence="3" id="KW-0804">Transcription</keyword>
<dbReference type="PANTHER" id="PTHR44688:SF16">
    <property type="entry name" value="DNA-BINDING TRANSCRIPTIONAL ACTIVATOR DEVR_DOSR"/>
    <property type="match status" value="1"/>
</dbReference>
<dbReference type="GO" id="GO:0000160">
    <property type="term" value="P:phosphorelay signal transduction system"/>
    <property type="evidence" value="ECO:0007669"/>
    <property type="project" value="InterPro"/>
</dbReference>
<dbReference type="Proteomes" id="UP000184040">
    <property type="component" value="Unassembled WGS sequence"/>
</dbReference>
<dbReference type="Gene3D" id="1.10.10.10">
    <property type="entry name" value="Winged helix-like DNA-binding domain superfamily/Winged helix DNA-binding domain"/>
    <property type="match status" value="1"/>
</dbReference>
<dbReference type="GO" id="GO:0003677">
    <property type="term" value="F:DNA binding"/>
    <property type="evidence" value="ECO:0007669"/>
    <property type="project" value="UniProtKB-KW"/>
</dbReference>
<reference evidence="7 8" key="1">
    <citation type="submission" date="2016-11" db="EMBL/GenBank/DDBJ databases">
        <authorList>
            <person name="Jaros S."/>
            <person name="Januszkiewicz K."/>
            <person name="Wedrychowicz H."/>
        </authorList>
    </citation>
    <scope>NUCLEOTIDE SEQUENCE [LARGE SCALE GENOMIC DNA]</scope>
    <source>
        <strain evidence="7 8">DSM 26892</strain>
    </source>
</reference>
<dbReference type="AlphaFoldDB" id="A0A1M6FVI6"/>
<feature type="domain" description="HTH luxR-type" evidence="5">
    <location>
        <begin position="151"/>
        <end position="216"/>
    </location>
</feature>
<dbReference type="SUPFAM" id="SSF52172">
    <property type="entry name" value="CheY-like"/>
    <property type="match status" value="1"/>
</dbReference>
<evidence type="ECO:0000313" key="7">
    <source>
        <dbReference type="EMBL" id="SHJ01662.1"/>
    </source>
</evidence>
<evidence type="ECO:0000259" key="6">
    <source>
        <dbReference type="PROSITE" id="PS50110"/>
    </source>
</evidence>
<dbReference type="EMBL" id="FQZA01000004">
    <property type="protein sequence ID" value="SHJ01662.1"/>
    <property type="molecule type" value="Genomic_DNA"/>
</dbReference>
<dbReference type="PRINTS" id="PR00038">
    <property type="entry name" value="HTHLUXR"/>
</dbReference>
<sequence>MTDFSNAPDLPRVLFIDDSAILSRAVERELNKGGDLAVIGRCDGQPSIVTGGQSACPGFDVVVFDPEQSGSDPAVALDVMREAFGPAAIVAYVSETSEDVARRCLGAQYDGVVSRAGDLEMLGDALLCVSAGGLYVDGCFAELGEAHTADGPQADEDLTEREREVLKAVVGGRSCRAIGRDLSISGKTVETHKYRAMSKLGLTGARDLELFARDNAWAA</sequence>
<dbReference type="Pfam" id="PF00196">
    <property type="entry name" value="GerE"/>
    <property type="match status" value="1"/>
</dbReference>
<keyword evidence="8" id="KW-1185">Reference proteome</keyword>
<dbReference type="SUPFAM" id="SSF46894">
    <property type="entry name" value="C-terminal effector domain of the bipartite response regulators"/>
    <property type="match status" value="1"/>
</dbReference>
<dbReference type="InterPro" id="IPR001789">
    <property type="entry name" value="Sig_transdc_resp-reg_receiver"/>
</dbReference>
<dbReference type="GO" id="GO:0006355">
    <property type="term" value="P:regulation of DNA-templated transcription"/>
    <property type="evidence" value="ECO:0007669"/>
    <property type="project" value="InterPro"/>
</dbReference>